<evidence type="ECO:0000313" key="3">
    <source>
        <dbReference type="Proteomes" id="UP000010816"/>
    </source>
</evidence>
<dbReference type="STRING" id="765912.Thimo_1587"/>
<dbReference type="AlphaFoldDB" id="L0GX09"/>
<proteinExistence type="predicted"/>
<dbReference type="Gene3D" id="2.40.70.10">
    <property type="entry name" value="Acid Proteases"/>
    <property type="match status" value="1"/>
</dbReference>
<dbReference type="InterPro" id="IPR008503">
    <property type="entry name" value="Asp_endopeptidase"/>
</dbReference>
<dbReference type="OrthoDB" id="8546610at2"/>
<dbReference type="EMBL" id="CP003051">
    <property type="protein sequence ID" value="AGA90367.1"/>
    <property type="molecule type" value="Genomic_DNA"/>
</dbReference>
<reference evidence="2 3" key="1">
    <citation type="submission" date="2011-09" db="EMBL/GenBank/DDBJ databases">
        <title>Complete sequence of chromosome of Thioflavicoccus mobilis 8321.</title>
        <authorList>
            <consortium name="US DOE Joint Genome Institute"/>
            <person name="Lucas S."/>
            <person name="Han J."/>
            <person name="Lapidus A."/>
            <person name="Cheng J.-F."/>
            <person name="Goodwin L."/>
            <person name="Pitluck S."/>
            <person name="Peters L."/>
            <person name="Ovchinnikova G."/>
            <person name="Lu M."/>
            <person name="Detter J.C."/>
            <person name="Han C."/>
            <person name="Tapia R."/>
            <person name="Land M."/>
            <person name="Hauser L."/>
            <person name="Kyrpides N."/>
            <person name="Ivanova N."/>
            <person name="Pagani I."/>
            <person name="Vogl K."/>
            <person name="Liu Z."/>
            <person name="Imhoff J."/>
            <person name="Thiel V."/>
            <person name="Frigaard N.-U."/>
            <person name="Bryant D."/>
            <person name="Woyke T."/>
        </authorList>
    </citation>
    <scope>NUCLEOTIDE SEQUENCE [LARGE SCALE GENOMIC DNA]</scope>
    <source>
        <strain evidence="2 3">8321</strain>
    </source>
</reference>
<dbReference type="Pfam" id="PF05618">
    <property type="entry name" value="Zn_protease"/>
    <property type="match status" value="1"/>
</dbReference>
<evidence type="ECO:0000259" key="1">
    <source>
        <dbReference type="Pfam" id="PF05618"/>
    </source>
</evidence>
<gene>
    <name evidence="2" type="ORF">Thimo_1587</name>
</gene>
<name>L0GX09_9GAMM</name>
<dbReference type="Proteomes" id="UP000010816">
    <property type="component" value="Chromosome"/>
</dbReference>
<keyword evidence="3" id="KW-1185">Reference proteome</keyword>
<accession>L0GX09</accession>
<protein>
    <recommendedName>
        <fullName evidence="1">Retropepsin-like aspartic endopeptidase domain-containing protein</fullName>
    </recommendedName>
</protein>
<dbReference type="RefSeq" id="WP_015280508.1">
    <property type="nucleotide sequence ID" value="NC_019940.1"/>
</dbReference>
<dbReference type="eggNOG" id="COG4067">
    <property type="taxonomic scope" value="Bacteria"/>
</dbReference>
<dbReference type="PANTHER" id="PTHR38037:SF2">
    <property type="entry name" value="ATP-DEPENDENT ZINC PROTEASE DOMAIN-CONTAINING PROTEIN-RELATED"/>
    <property type="match status" value="1"/>
</dbReference>
<dbReference type="PANTHER" id="PTHR38037">
    <property type="entry name" value="ZN_PROTEASE DOMAIN-CONTAINING PROTEIN"/>
    <property type="match status" value="1"/>
</dbReference>
<dbReference type="SUPFAM" id="SSF50630">
    <property type="entry name" value="Acid proteases"/>
    <property type="match status" value="1"/>
</dbReference>
<dbReference type="HOGENOM" id="CLU_1265208_0_0_6"/>
<feature type="domain" description="Retropepsin-like aspartic endopeptidase" evidence="1">
    <location>
        <begin position="82"/>
        <end position="211"/>
    </location>
</feature>
<sequence length="215" mass="24107">MQAALFPVRFADIPLALWILLTLFSLAGCEATPIRDEPVSQPPPPQAAAESCPEPTVVEKVVFTSYDCPSEPETGGELQLPIIGAVEWITVDPPGLRLEARIDTGAETTSIHADDIELVEIDGKRFVRYVLTDRESDATYPMETRLRRRALIKQQEGVLEPRYVVRLWLTLGEFRARAEVTLTDRSDMEYPLLIGRNMLTDVAIVDVSQHHTLLR</sequence>
<evidence type="ECO:0000313" key="2">
    <source>
        <dbReference type="EMBL" id="AGA90367.1"/>
    </source>
</evidence>
<dbReference type="InterPro" id="IPR021109">
    <property type="entry name" value="Peptidase_aspartic_dom_sf"/>
</dbReference>
<dbReference type="KEGG" id="tmb:Thimo_1587"/>
<organism evidence="2 3">
    <name type="scientific">Thioflavicoccus mobilis 8321</name>
    <dbReference type="NCBI Taxonomy" id="765912"/>
    <lineage>
        <taxon>Bacteria</taxon>
        <taxon>Pseudomonadati</taxon>
        <taxon>Pseudomonadota</taxon>
        <taxon>Gammaproteobacteria</taxon>
        <taxon>Chromatiales</taxon>
        <taxon>Chromatiaceae</taxon>
        <taxon>Thioflavicoccus</taxon>
    </lineage>
</organism>